<dbReference type="EMBL" id="JOTD01000013">
    <property type="protein sequence ID" value="KFM20930.1"/>
    <property type="molecule type" value="Genomic_DNA"/>
</dbReference>
<proteinExistence type="predicted"/>
<sequence>MRYLFAIILLSGIFITPAFAQ</sequence>
<gene>
    <name evidence="1" type="ORF">SCCGRSA3_00085</name>
</gene>
<comment type="caution">
    <text evidence="1">The sequence shown here is derived from an EMBL/GenBank/DDBJ whole genome shotgun (WGS) entry which is preliminary data.</text>
</comment>
<reference evidence="1 2" key="1">
    <citation type="submission" date="2014-06" db="EMBL/GenBank/DDBJ databases">
        <authorList>
            <person name="Ngugi D.K."/>
            <person name="Blom J."/>
            <person name="Alam I."/>
            <person name="Rashid M."/>
            <person name="Baalawi W."/>
            <person name="Zhang G."/>
            <person name="Hikmawan T."/>
            <person name="Guan Y."/>
            <person name="Antunes A."/>
            <person name="Siam R."/>
            <person name="El-Dorry H."/>
            <person name="Bajic V."/>
            <person name="Stingl U."/>
        </authorList>
    </citation>
    <scope>NUCLEOTIDE SEQUENCE [LARGE SCALE GENOMIC DNA]</scope>
    <source>
        <strain evidence="1">SCGC RSA3</strain>
    </source>
</reference>
<evidence type="ECO:0000313" key="2">
    <source>
        <dbReference type="Proteomes" id="UP000029383"/>
    </source>
</evidence>
<dbReference type="AlphaFoldDB" id="A0A087S5C6"/>
<feature type="non-terminal residue" evidence="1">
    <location>
        <position position="21"/>
    </location>
</feature>
<dbReference type="Proteomes" id="UP000029383">
    <property type="component" value="Unassembled WGS sequence"/>
</dbReference>
<evidence type="ECO:0000313" key="1">
    <source>
        <dbReference type="EMBL" id="KFM20930.1"/>
    </source>
</evidence>
<name>A0A087S5C6_9ARCH</name>
<protein>
    <submittedName>
        <fullName evidence="1">Uncharacterized protein</fullName>
    </submittedName>
</protein>
<organism evidence="1 2">
    <name type="scientific">Marine Group I thaumarchaeote SCGC RSA3</name>
    <dbReference type="NCBI Taxonomy" id="1503183"/>
    <lineage>
        <taxon>Archaea</taxon>
        <taxon>Nitrososphaerota</taxon>
        <taxon>Marine Group I</taxon>
    </lineage>
</organism>
<keyword evidence="2" id="KW-1185">Reference proteome</keyword>
<accession>A0A087S5C6</accession>